<feature type="domain" description="Major facilitator superfamily (MFS) profile" evidence="8">
    <location>
        <begin position="49"/>
        <end position="438"/>
    </location>
</feature>
<feature type="transmembrane region" description="Helical" evidence="7">
    <location>
        <begin position="199"/>
        <end position="220"/>
    </location>
</feature>
<dbReference type="InterPro" id="IPR036259">
    <property type="entry name" value="MFS_trans_sf"/>
</dbReference>
<evidence type="ECO:0000313" key="10">
    <source>
        <dbReference type="Proteomes" id="UP000038830"/>
    </source>
</evidence>
<feature type="transmembrane region" description="Helical" evidence="7">
    <location>
        <begin position="257"/>
        <end position="278"/>
    </location>
</feature>
<feature type="transmembrane region" description="Helical" evidence="7">
    <location>
        <begin position="50"/>
        <end position="75"/>
    </location>
</feature>
<dbReference type="Proteomes" id="UP000038830">
    <property type="component" value="Unassembled WGS sequence"/>
</dbReference>
<feature type="transmembrane region" description="Helical" evidence="7">
    <location>
        <begin position="386"/>
        <end position="410"/>
    </location>
</feature>
<dbReference type="InterPro" id="IPR051788">
    <property type="entry name" value="MFS_Transporter"/>
</dbReference>
<evidence type="ECO:0000256" key="5">
    <source>
        <dbReference type="ARBA" id="ARBA00022989"/>
    </source>
</evidence>
<feature type="transmembrane region" description="Helical" evidence="7">
    <location>
        <begin position="81"/>
        <end position="101"/>
    </location>
</feature>
<feature type="transmembrane region" description="Helical" evidence="7">
    <location>
        <begin position="138"/>
        <end position="161"/>
    </location>
</feature>
<protein>
    <recommendedName>
        <fullName evidence="8">Major facilitator superfamily (MFS) profile domain-containing protein</fullName>
    </recommendedName>
</protein>
<dbReference type="InterPro" id="IPR020846">
    <property type="entry name" value="MFS_dom"/>
</dbReference>
<feature type="transmembrane region" description="Helical" evidence="7">
    <location>
        <begin position="354"/>
        <end position="374"/>
    </location>
</feature>
<organism evidence="9 10">
    <name type="scientific">Cyberlindnera jadinii (strain ATCC 18201 / CBS 1600 / BCRC 20928 / JCM 3617 / NBRC 0987 / NRRL Y-1542)</name>
    <name type="common">Torula yeast</name>
    <name type="synonym">Candida utilis</name>
    <dbReference type="NCBI Taxonomy" id="983966"/>
    <lineage>
        <taxon>Eukaryota</taxon>
        <taxon>Fungi</taxon>
        <taxon>Dikarya</taxon>
        <taxon>Ascomycota</taxon>
        <taxon>Saccharomycotina</taxon>
        <taxon>Saccharomycetes</taxon>
        <taxon>Phaffomycetales</taxon>
        <taxon>Phaffomycetaceae</taxon>
        <taxon>Cyberlindnera</taxon>
    </lineage>
</organism>
<evidence type="ECO:0000256" key="1">
    <source>
        <dbReference type="ARBA" id="ARBA00004127"/>
    </source>
</evidence>
<evidence type="ECO:0000313" key="9">
    <source>
        <dbReference type="EMBL" id="CEP23300.1"/>
    </source>
</evidence>
<keyword evidence="6 7" id="KW-0472">Membrane</keyword>
<dbReference type="GO" id="GO:0016020">
    <property type="term" value="C:membrane"/>
    <property type="evidence" value="ECO:0007669"/>
    <property type="project" value="TreeGrafter"/>
</dbReference>
<dbReference type="EMBL" id="CDQK01000004">
    <property type="protein sequence ID" value="CEP23300.1"/>
    <property type="molecule type" value="Genomic_DNA"/>
</dbReference>
<evidence type="ECO:0000256" key="3">
    <source>
        <dbReference type="ARBA" id="ARBA00022448"/>
    </source>
</evidence>
<dbReference type="PROSITE" id="PS50850">
    <property type="entry name" value="MFS"/>
    <property type="match status" value="1"/>
</dbReference>
<comment type="similarity">
    <text evidence="2">Belongs to the major facilitator superfamily.</text>
</comment>
<feature type="transmembrane region" description="Helical" evidence="7">
    <location>
        <begin position="416"/>
        <end position="438"/>
    </location>
</feature>
<evidence type="ECO:0000256" key="7">
    <source>
        <dbReference type="SAM" id="Phobius"/>
    </source>
</evidence>
<dbReference type="Pfam" id="PF07690">
    <property type="entry name" value="MFS_1"/>
    <property type="match status" value="1"/>
</dbReference>
<dbReference type="InterPro" id="IPR011701">
    <property type="entry name" value="MFS"/>
</dbReference>
<evidence type="ECO:0000256" key="2">
    <source>
        <dbReference type="ARBA" id="ARBA00008335"/>
    </source>
</evidence>
<dbReference type="PANTHER" id="PTHR23514:SF3">
    <property type="entry name" value="BYPASS OF STOP CODON PROTEIN 6"/>
    <property type="match status" value="1"/>
</dbReference>
<reference evidence="10" key="1">
    <citation type="journal article" date="2015" name="J. Biotechnol.">
        <title>The structure of the Cyberlindnera jadinii genome and its relation to Candida utilis analyzed by the occurrence of single nucleotide polymorphisms.</title>
        <authorList>
            <person name="Rupp O."/>
            <person name="Brinkrolf K."/>
            <person name="Buerth C."/>
            <person name="Kunigo M."/>
            <person name="Schneider J."/>
            <person name="Jaenicke S."/>
            <person name="Goesmann A."/>
            <person name="Puehler A."/>
            <person name="Jaeger K.-E."/>
            <person name="Ernst J.F."/>
        </authorList>
    </citation>
    <scope>NUCLEOTIDE SEQUENCE [LARGE SCALE GENOMIC DNA]</scope>
    <source>
        <strain evidence="10">ATCC 18201 / CBS 1600 / BCRC 20928 / JCM 3617 / NBRC 0987 / NRRL Y-1542</strain>
    </source>
</reference>
<dbReference type="Gene3D" id="1.20.1250.20">
    <property type="entry name" value="MFS general substrate transporter like domains"/>
    <property type="match status" value="1"/>
</dbReference>
<dbReference type="GO" id="GO:0022857">
    <property type="term" value="F:transmembrane transporter activity"/>
    <property type="evidence" value="ECO:0007669"/>
    <property type="project" value="InterPro"/>
</dbReference>
<dbReference type="GO" id="GO:0012505">
    <property type="term" value="C:endomembrane system"/>
    <property type="evidence" value="ECO:0007669"/>
    <property type="project" value="UniProtKB-SubCell"/>
</dbReference>
<keyword evidence="3" id="KW-0813">Transport</keyword>
<sequence length="449" mass="50175">MANTKDNEYELREFLLDADSNAGTDDTPLPMPSNRDDKDWRRSLRLRLQILTSFSLFIVAGLCDQTVGTLLPYLVTHYRTSQTVVSIVFMLQFLGYSSSALSNEKLHWHCGRFGVMTIATLLLAMSFLIISITEYLPLYIGLHLFYGMGMGLLDSCVNVFLSDLVDHNELMGLLHGFYGVGSVISPPLVSWILKHWGYRLHYALLATLSFIGLLAVVVLFRDETKDKYRAHSTEGDDTKGEVSLWDIFKSPIVPITCAYLFLYIGAELGVGSWLLTYLRTIKSMEQQEAAFVVSWFWIGLTCGRMLLGFVTKRFGNEYTANLGYSLLSLFFFTTFAVYSMAYTGDHYTLIVKPLVFMSGVFVGPLFPTSNITLLKTLPTQLQVSGVGLATSLGGTGSAVLPFTIGAISRITGFEYLLIYIDLIIAGYCAVWMLVPIYVPTVQRKWRAAS</sequence>
<feature type="transmembrane region" description="Helical" evidence="7">
    <location>
        <begin position="113"/>
        <end position="132"/>
    </location>
</feature>
<dbReference type="AlphaFoldDB" id="A0A0H5C588"/>
<comment type="subcellular location">
    <subcellularLocation>
        <location evidence="1">Endomembrane system</location>
        <topology evidence="1">Multi-pass membrane protein</topology>
    </subcellularLocation>
</comment>
<evidence type="ECO:0000259" key="8">
    <source>
        <dbReference type="PROSITE" id="PS50850"/>
    </source>
</evidence>
<proteinExistence type="inferred from homology"/>
<feature type="transmembrane region" description="Helical" evidence="7">
    <location>
        <begin position="322"/>
        <end position="342"/>
    </location>
</feature>
<accession>A0A0H5C588</accession>
<evidence type="ECO:0000256" key="4">
    <source>
        <dbReference type="ARBA" id="ARBA00022692"/>
    </source>
</evidence>
<feature type="transmembrane region" description="Helical" evidence="7">
    <location>
        <begin position="290"/>
        <end position="310"/>
    </location>
</feature>
<dbReference type="PANTHER" id="PTHR23514">
    <property type="entry name" value="BYPASS OF STOP CODON PROTEIN 6"/>
    <property type="match status" value="1"/>
</dbReference>
<feature type="transmembrane region" description="Helical" evidence="7">
    <location>
        <begin position="173"/>
        <end position="193"/>
    </location>
</feature>
<dbReference type="SUPFAM" id="SSF103473">
    <property type="entry name" value="MFS general substrate transporter"/>
    <property type="match status" value="1"/>
</dbReference>
<evidence type="ECO:0000256" key="6">
    <source>
        <dbReference type="ARBA" id="ARBA00023136"/>
    </source>
</evidence>
<gene>
    <name evidence="9" type="ORF">BN1211_3855</name>
</gene>
<keyword evidence="4 7" id="KW-0812">Transmembrane</keyword>
<keyword evidence="5 7" id="KW-1133">Transmembrane helix</keyword>
<name>A0A0H5C588_CYBJN</name>